<evidence type="ECO:0000313" key="1">
    <source>
        <dbReference type="EMBL" id="AGF85607.1"/>
    </source>
</evidence>
<evidence type="ECO:0000313" key="2">
    <source>
        <dbReference type="Proteomes" id="UP000241071"/>
    </source>
</evidence>
<name>M1PXV3_9VIRU</name>
<protein>
    <submittedName>
        <fullName evidence="1">Uncharacterized protein</fullName>
    </submittedName>
</protein>
<reference evidence="1 2" key="1">
    <citation type="submission" date="2012-10" db="EMBL/GenBank/DDBJ databases">
        <title>Complete genome sequence of Moumouvirus goulette.</title>
        <authorList>
            <person name="Fournous G."/>
            <person name="Bougalmi M."/>
            <person name="Colson P."/>
        </authorList>
    </citation>
    <scope>NUCLEOTIDE SEQUENCE [LARGE SCALE GENOMIC DNA]</scope>
</reference>
<gene>
    <name evidence="1" type="ORF">glt_00802</name>
</gene>
<organism evidence="1 2">
    <name type="scientific">Moumouvirus goulette</name>
    <dbReference type="NCBI Taxonomy" id="1247379"/>
    <lineage>
        <taxon>Viruses</taxon>
        <taxon>Varidnaviria</taxon>
        <taxon>Bamfordvirae</taxon>
        <taxon>Nucleocytoviricota</taxon>
        <taxon>Megaviricetes</taxon>
        <taxon>Imitervirales</taxon>
        <taxon>Mimiviridae</taxon>
        <taxon>Megamimivirinae</taxon>
        <taxon>Moumouvirus</taxon>
        <taxon>Moumouvirus goulettemassiliense</taxon>
    </lineage>
</organism>
<dbReference type="EMBL" id="KC008572">
    <property type="protein sequence ID" value="AGF85607.1"/>
    <property type="molecule type" value="Genomic_DNA"/>
</dbReference>
<accession>M1PXV3</accession>
<keyword evidence="2" id="KW-1185">Reference proteome</keyword>
<dbReference type="Proteomes" id="UP000241071">
    <property type="component" value="Segment"/>
</dbReference>
<proteinExistence type="predicted"/>
<sequence>MSYHCSSSLILTKNVNNNYLSGGLTNTFSNMKKYIKQFYNNDTNNIYRNGYQNRCLIK</sequence>